<accession>A0AAV1QJ23</accession>
<reference evidence="5 6" key="1">
    <citation type="submission" date="2024-01" db="EMBL/GenBank/DDBJ databases">
        <authorList>
            <person name="Alioto T."/>
            <person name="Alioto T."/>
            <person name="Gomez Garrido J."/>
        </authorList>
    </citation>
    <scope>NUCLEOTIDE SEQUENCE [LARGE SCALE GENOMIC DNA]</scope>
</reference>
<dbReference type="Pfam" id="PF13516">
    <property type="entry name" value="LRR_6"/>
    <property type="match status" value="3"/>
</dbReference>
<dbReference type="SMART" id="SM00589">
    <property type="entry name" value="PRY"/>
    <property type="match status" value="1"/>
</dbReference>
<keyword evidence="2" id="KW-0677">Repeat</keyword>
<dbReference type="InterPro" id="IPR032675">
    <property type="entry name" value="LRR_dom_sf"/>
</dbReference>
<dbReference type="SMART" id="SM00368">
    <property type="entry name" value="LRR_RI"/>
    <property type="match status" value="5"/>
</dbReference>
<dbReference type="InterPro" id="IPR001611">
    <property type="entry name" value="Leu-rich_rpt"/>
</dbReference>
<comment type="caution">
    <text evidence="5">The sequence shown here is derived from an EMBL/GenBank/DDBJ whole genome shotgun (WGS) entry which is preliminary data.</text>
</comment>
<evidence type="ECO:0000256" key="1">
    <source>
        <dbReference type="ARBA" id="ARBA00022614"/>
    </source>
</evidence>
<dbReference type="PRINTS" id="PR01407">
    <property type="entry name" value="BUTYPHLNCDUF"/>
</dbReference>
<dbReference type="Gene3D" id="2.60.120.920">
    <property type="match status" value="1"/>
</dbReference>
<dbReference type="InterPro" id="IPR043136">
    <property type="entry name" value="B30.2/SPRY_sf"/>
</dbReference>
<gene>
    <name evidence="5" type="ORF">FSCOSCO3_A016123</name>
</gene>
<dbReference type="Pfam" id="PF13765">
    <property type="entry name" value="PRY"/>
    <property type="match status" value="1"/>
</dbReference>
<dbReference type="SUPFAM" id="SSF49899">
    <property type="entry name" value="Concanavalin A-like lectins/glucanases"/>
    <property type="match status" value="1"/>
</dbReference>
<dbReference type="InterPro" id="IPR003879">
    <property type="entry name" value="Butyrophylin_SPRY"/>
</dbReference>
<dbReference type="CDD" id="cd16040">
    <property type="entry name" value="SPRY_PRY_SNTX"/>
    <property type="match status" value="1"/>
</dbReference>
<feature type="region of interest" description="Disordered" evidence="3">
    <location>
        <begin position="51"/>
        <end position="72"/>
    </location>
</feature>
<dbReference type="InterPro" id="IPR051261">
    <property type="entry name" value="NLR"/>
</dbReference>
<feature type="compositionally biased region" description="Polar residues" evidence="3">
    <location>
        <begin position="60"/>
        <end position="70"/>
    </location>
</feature>
<dbReference type="Gene3D" id="3.80.10.10">
    <property type="entry name" value="Ribonuclease Inhibitor"/>
    <property type="match status" value="2"/>
</dbReference>
<evidence type="ECO:0000256" key="3">
    <source>
        <dbReference type="SAM" id="MobiDB-lite"/>
    </source>
</evidence>
<dbReference type="SUPFAM" id="SSF52047">
    <property type="entry name" value="RNI-like"/>
    <property type="match status" value="1"/>
</dbReference>
<dbReference type="PROSITE" id="PS50188">
    <property type="entry name" value="B302_SPRY"/>
    <property type="match status" value="1"/>
</dbReference>
<dbReference type="AlphaFoldDB" id="A0AAV1QJ23"/>
<dbReference type="InterPro" id="IPR003877">
    <property type="entry name" value="SPRY_dom"/>
</dbReference>
<evidence type="ECO:0000313" key="6">
    <source>
        <dbReference type="Proteomes" id="UP001314229"/>
    </source>
</evidence>
<dbReference type="InterPro" id="IPR013320">
    <property type="entry name" value="ConA-like_dom_sf"/>
</dbReference>
<dbReference type="PANTHER" id="PTHR24106">
    <property type="entry name" value="NACHT, LRR AND CARD DOMAINS-CONTAINING"/>
    <property type="match status" value="1"/>
</dbReference>
<feature type="region of interest" description="Disordered" evidence="3">
    <location>
        <begin position="1"/>
        <end position="39"/>
    </location>
</feature>
<keyword evidence="6" id="KW-1185">Reference proteome</keyword>
<organism evidence="5 6">
    <name type="scientific">Scomber scombrus</name>
    <name type="common">Atlantic mackerel</name>
    <name type="synonym">Scomber vernalis</name>
    <dbReference type="NCBI Taxonomy" id="13677"/>
    <lineage>
        <taxon>Eukaryota</taxon>
        <taxon>Metazoa</taxon>
        <taxon>Chordata</taxon>
        <taxon>Craniata</taxon>
        <taxon>Vertebrata</taxon>
        <taxon>Euteleostomi</taxon>
        <taxon>Actinopterygii</taxon>
        <taxon>Neopterygii</taxon>
        <taxon>Teleostei</taxon>
        <taxon>Neoteleostei</taxon>
        <taxon>Acanthomorphata</taxon>
        <taxon>Pelagiaria</taxon>
        <taxon>Scombriformes</taxon>
        <taxon>Scombridae</taxon>
        <taxon>Scomber</taxon>
    </lineage>
</organism>
<evidence type="ECO:0000256" key="2">
    <source>
        <dbReference type="ARBA" id="ARBA00022737"/>
    </source>
</evidence>
<protein>
    <submittedName>
        <fullName evidence="5">LOW QUALITY PROTEIN: NLR family CARD domain-containing protein 3-like</fullName>
    </submittedName>
</protein>
<evidence type="ECO:0000259" key="4">
    <source>
        <dbReference type="PROSITE" id="PS50188"/>
    </source>
</evidence>
<name>A0AAV1QJ23_SCOSC</name>
<dbReference type="InterPro" id="IPR006574">
    <property type="entry name" value="PRY"/>
</dbReference>
<keyword evidence="1" id="KW-0433">Leucine-rich repeat</keyword>
<dbReference type="Pfam" id="PF00622">
    <property type="entry name" value="SPRY"/>
    <property type="match status" value="1"/>
</dbReference>
<dbReference type="Proteomes" id="UP001314229">
    <property type="component" value="Unassembled WGS sequence"/>
</dbReference>
<dbReference type="EMBL" id="CAWUFR010001368">
    <property type="protein sequence ID" value="CAK6983559.1"/>
    <property type="molecule type" value="Genomic_DNA"/>
</dbReference>
<sequence length="594" mass="65862">MSKIKSSNLCGPHSMETDMTQPTAASPCPSGLTMKSDKSIGIPENFRGEEVPTAEGIQPTAASPSPSGLTMKSDKSIGIPENFRGGEIATAEGCSDSSVVVSSGQTTWNSQNLDLKDFEAKVFEFVDSNIIRCWKSFTPNGVFEEDKEKEGLVNDELVQSEAAAKEAFLQIALHVLKTMKKDAYVFILEQRCYGALILYQRKLKSCMRVKYENMAEGIATYRSAMLNDCNLTANCCQKLSSTLSSTTSELCDLNLSDNNLLDSGIKFLCSGLISPHCSLKTLTLNRCSLTQRCCESLASVLSHPSSPLIELDLSDNDIEDSGVQLLCTGLGNVNCKLETIRLSFCCITEKGCGFLASAVKSNPYHLKELDLSYNYLGESGVKLISNALEERRSELTKFRVDHNAECWFKPRLTKYSCELTVDTNTAHKLLVLSDGNQKVSQGREEQPYPDHPERFSYWTQVLFQQGLTGRCYWEVEWEGNWAGIGVTYKDICRKGVGNNCVMGYNRMSWGLHCSAHGYAAYHNIKSIAIPVPSSGCHRVAVYLDWEAGILSFYRVSAGRSLTHLHTFNNKFTEPLYPGFRVWDYGSSVTLCQLK</sequence>
<dbReference type="SMART" id="SM00449">
    <property type="entry name" value="SPRY"/>
    <property type="match status" value="1"/>
</dbReference>
<dbReference type="InterPro" id="IPR001870">
    <property type="entry name" value="B30.2/SPRY"/>
</dbReference>
<proteinExistence type="predicted"/>
<evidence type="ECO:0000313" key="5">
    <source>
        <dbReference type="EMBL" id="CAK6983559.1"/>
    </source>
</evidence>
<feature type="domain" description="B30.2/SPRY" evidence="4">
    <location>
        <begin position="399"/>
        <end position="594"/>
    </location>
</feature>